<sequence>MTPWSSGTPNAVSDPDASHLFGPVAQQGGAAGGGVANLLGGVDFSPATQQPGGIPTIQATLGGASSPTPPDLSQMGGDVPMMALAAALTAGLGGLSKDPATQSDTAKMGMQGVQMAMQMEQQEKAQAIQQYGMRLRQAQDMRAAQTHALKVRAAKVQEVRGRVAAEVMPTLFVAAMSGDPDKLLEAYKTNQAKLAILGEQVLPMMARFTNVQTAQGNLALNKQRVGIAAAQLAMAQQLHPHRLVVAKTAALVALGKMAVLENKELSSQVITDISSLNDITNRIELKAELKRRMEYYKKEKPEVFATIADMLGKTARTQARFLQTAEQSAIPENVTRLLIDYRNKIGDPGLTPEKRQAVNLEFAGRFEELSAGLSPQAREKAARLLLSIGQQSSSQDRWIRAQDVQAKKAGKARELQVIQSGLTSSRRAIDMAVINIAKARGESGTFYSVSGDAKEKMATHIRALSSLIPRHTALAQEWANRTGKAYPLAIMKNYGIGANGKPEAGGKNPFVEHTKDVLAGKTTLRVMVPIASANPTDYVIIRPQKGGTQPPTLGAAPSPSTTRDRVDITGLKAIMMGEDKTPPPGARSGKYKGEHYRAIVIKDGKVYLYPGVSTQTGPGVQ</sequence>
<protein>
    <submittedName>
        <fullName evidence="2">Uncharacterized protein</fullName>
    </submittedName>
</protein>
<feature type="compositionally biased region" description="Polar residues" evidence="1">
    <location>
        <begin position="1"/>
        <end position="11"/>
    </location>
</feature>
<evidence type="ECO:0000313" key="2">
    <source>
        <dbReference type="EMBL" id="QJH95732.1"/>
    </source>
</evidence>
<gene>
    <name evidence="2" type="ORF">TM448B00508_0046</name>
</gene>
<feature type="region of interest" description="Disordered" evidence="1">
    <location>
        <begin position="542"/>
        <end position="563"/>
    </location>
</feature>
<reference evidence="2" key="1">
    <citation type="submission" date="2020-03" db="EMBL/GenBank/DDBJ databases">
        <title>The deep terrestrial virosphere.</title>
        <authorList>
            <person name="Holmfeldt K."/>
            <person name="Nilsson E."/>
            <person name="Simone D."/>
            <person name="Lopez-Fernandez M."/>
            <person name="Wu X."/>
            <person name="de Brujin I."/>
            <person name="Lundin D."/>
            <person name="Andersson A."/>
            <person name="Bertilsson S."/>
            <person name="Dopson M."/>
        </authorList>
    </citation>
    <scope>NUCLEOTIDE SEQUENCE</scope>
    <source>
        <strain evidence="2">TM448B00508</strain>
    </source>
</reference>
<dbReference type="EMBL" id="MT144627">
    <property type="protein sequence ID" value="QJH95732.1"/>
    <property type="molecule type" value="Genomic_DNA"/>
</dbReference>
<dbReference type="AlphaFoldDB" id="A0A6M3XD84"/>
<accession>A0A6M3XD84</accession>
<feature type="region of interest" description="Disordered" evidence="1">
    <location>
        <begin position="46"/>
        <end position="77"/>
    </location>
</feature>
<name>A0A6M3XD84_9ZZZZ</name>
<feature type="compositionally biased region" description="Polar residues" evidence="1">
    <location>
        <begin position="46"/>
        <end position="66"/>
    </location>
</feature>
<feature type="region of interest" description="Disordered" evidence="1">
    <location>
        <begin position="1"/>
        <end position="25"/>
    </location>
</feature>
<proteinExistence type="predicted"/>
<evidence type="ECO:0000256" key="1">
    <source>
        <dbReference type="SAM" id="MobiDB-lite"/>
    </source>
</evidence>
<organism evidence="2">
    <name type="scientific">viral metagenome</name>
    <dbReference type="NCBI Taxonomy" id="1070528"/>
    <lineage>
        <taxon>unclassified sequences</taxon>
        <taxon>metagenomes</taxon>
        <taxon>organismal metagenomes</taxon>
    </lineage>
</organism>